<dbReference type="SUPFAM" id="SSF51412">
    <property type="entry name" value="Inosine monophosphate dehydrogenase (IMPDH)"/>
    <property type="match status" value="1"/>
</dbReference>
<dbReference type="PANTHER" id="PTHR32332">
    <property type="entry name" value="2-NITROPROPANE DIOXYGENASE"/>
    <property type="match status" value="1"/>
</dbReference>
<dbReference type="InterPro" id="IPR013785">
    <property type="entry name" value="Aldolase_TIM"/>
</dbReference>
<evidence type="ECO:0000313" key="5">
    <source>
        <dbReference type="Proteomes" id="UP001064106"/>
    </source>
</evidence>
<evidence type="ECO:0000256" key="3">
    <source>
        <dbReference type="ARBA" id="ARBA00023002"/>
    </source>
</evidence>
<protein>
    <submittedName>
        <fullName evidence="4">2-nitropropane dioxygenase</fullName>
    </submittedName>
</protein>
<accession>A0ABT2QY35</accession>
<dbReference type="RefSeq" id="WP_262460141.1">
    <property type="nucleotide sequence ID" value="NZ_ARXS01000008.1"/>
</dbReference>
<dbReference type="Proteomes" id="UP001064106">
    <property type="component" value="Unassembled WGS sequence"/>
</dbReference>
<keyword evidence="2" id="KW-0288">FMN</keyword>
<dbReference type="GO" id="GO:0051213">
    <property type="term" value="F:dioxygenase activity"/>
    <property type="evidence" value="ECO:0007669"/>
    <property type="project" value="UniProtKB-KW"/>
</dbReference>
<sequence>MAVVTPPPALRTPLCDHLGCTFPILLAGMGGVARHRLAAAVCRAGGFGVLGMVREPVERIRNEIQALRQLTDKPFAVNLIPAATERALLRQQVQICVTLQVPFVVLFWDVDTALVRHLVSEGIRVIHQVGSTWDAELAIDAGAEIIIAQGWEAGGHVRGHIGTLSLLAELVPVCPVPVVASGGIANGRSLVAALALGAQGASIGSAFLATEEANAHPHHQQRLIQAGAGDTVHCRDFTRNWHEPAPVRVLRNRVTRGEYDDLRQANISEIIGEQDGQPVYLFSTDSPLADARGELDDMALYAGQSCGQIHQMLTAEQRLNRIIEEAMETLARLGGAATATAH</sequence>
<dbReference type="Pfam" id="PF03060">
    <property type="entry name" value="NMO"/>
    <property type="match status" value="1"/>
</dbReference>
<organism evidence="4 5">
    <name type="scientific">Alloalcanivorax balearicus MACL04</name>
    <dbReference type="NCBI Taxonomy" id="1177182"/>
    <lineage>
        <taxon>Bacteria</taxon>
        <taxon>Pseudomonadati</taxon>
        <taxon>Pseudomonadota</taxon>
        <taxon>Gammaproteobacteria</taxon>
        <taxon>Oceanospirillales</taxon>
        <taxon>Alcanivoracaceae</taxon>
        <taxon>Alloalcanivorax</taxon>
    </lineage>
</organism>
<dbReference type="EMBL" id="ARXS01000008">
    <property type="protein sequence ID" value="MCU5782434.1"/>
    <property type="molecule type" value="Genomic_DNA"/>
</dbReference>
<keyword evidence="5" id="KW-1185">Reference proteome</keyword>
<dbReference type="Gene3D" id="3.20.20.70">
    <property type="entry name" value="Aldolase class I"/>
    <property type="match status" value="1"/>
</dbReference>
<reference evidence="4" key="1">
    <citation type="submission" date="2012-09" db="EMBL/GenBank/DDBJ databases">
        <title>Genome Sequence of alkane-degrading Bacterium Alcanivorax balearicus MACL04.</title>
        <authorList>
            <person name="Lai Q."/>
            <person name="Shao Z."/>
        </authorList>
    </citation>
    <scope>NUCLEOTIDE SEQUENCE</scope>
    <source>
        <strain evidence="4">MACL04</strain>
    </source>
</reference>
<dbReference type="InterPro" id="IPR004136">
    <property type="entry name" value="NMO"/>
</dbReference>
<name>A0ABT2QY35_9GAMM</name>
<keyword evidence="4" id="KW-0223">Dioxygenase</keyword>
<evidence type="ECO:0000256" key="1">
    <source>
        <dbReference type="ARBA" id="ARBA00022630"/>
    </source>
</evidence>
<keyword evidence="1" id="KW-0285">Flavoprotein</keyword>
<keyword evidence="3" id="KW-0560">Oxidoreductase</keyword>
<gene>
    <name evidence="4" type="ORF">MA04_01734</name>
</gene>
<comment type="caution">
    <text evidence="4">The sequence shown here is derived from an EMBL/GenBank/DDBJ whole genome shotgun (WGS) entry which is preliminary data.</text>
</comment>
<dbReference type="PANTHER" id="PTHR32332:SF20">
    <property type="entry name" value="2-NITROPROPANE DIOXYGENASE-LIKE PROTEIN"/>
    <property type="match status" value="1"/>
</dbReference>
<evidence type="ECO:0000313" key="4">
    <source>
        <dbReference type="EMBL" id="MCU5782434.1"/>
    </source>
</evidence>
<evidence type="ECO:0000256" key="2">
    <source>
        <dbReference type="ARBA" id="ARBA00022643"/>
    </source>
</evidence>
<proteinExistence type="predicted"/>
<dbReference type="CDD" id="cd04730">
    <property type="entry name" value="NPD_like"/>
    <property type="match status" value="1"/>
</dbReference>